<proteinExistence type="predicted"/>
<dbReference type="AlphaFoldDB" id="A0A1H7UC80"/>
<organism evidence="3 4">
    <name type="scientific">Syntrophus gentianae</name>
    <dbReference type="NCBI Taxonomy" id="43775"/>
    <lineage>
        <taxon>Bacteria</taxon>
        <taxon>Pseudomonadati</taxon>
        <taxon>Thermodesulfobacteriota</taxon>
        <taxon>Syntrophia</taxon>
        <taxon>Syntrophales</taxon>
        <taxon>Syntrophaceae</taxon>
        <taxon>Syntrophus</taxon>
    </lineage>
</organism>
<dbReference type="EMBL" id="FOBS01000001">
    <property type="protein sequence ID" value="SEL94660.1"/>
    <property type="molecule type" value="Genomic_DNA"/>
</dbReference>
<feature type="region of interest" description="Disordered" evidence="1">
    <location>
        <begin position="148"/>
        <end position="227"/>
    </location>
</feature>
<feature type="compositionally biased region" description="Basic residues" evidence="1">
    <location>
        <begin position="196"/>
        <end position="205"/>
    </location>
</feature>
<evidence type="ECO:0000256" key="2">
    <source>
        <dbReference type="SAM" id="SignalP"/>
    </source>
</evidence>
<feature type="compositionally biased region" description="Basic and acidic residues" evidence="1">
    <location>
        <begin position="162"/>
        <end position="178"/>
    </location>
</feature>
<protein>
    <recommendedName>
        <fullName evidence="5">YXWGXW repeat-containing protein</fullName>
    </recommendedName>
</protein>
<evidence type="ECO:0000313" key="3">
    <source>
        <dbReference type="EMBL" id="SEL94660.1"/>
    </source>
</evidence>
<name>A0A1H7UC80_9BACT</name>
<reference evidence="3 4" key="1">
    <citation type="submission" date="2016-10" db="EMBL/GenBank/DDBJ databases">
        <authorList>
            <person name="de Groot N.N."/>
        </authorList>
    </citation>
    <scope>NUCLEOTIDE SEQUENCE [LARGE SCALE GENOMIC DNA]</scope>
    <source>
        <strain evidence="3 4">DSM 8423</strain>
    </source>
</reference>
<keyword evidence="4" id="KW-1185">Reference proteome</keyword>
<dbReference type="OrthoDB" id="5432787at2"/>
<dbReference type="Proteomes" id="UP000198744">
    <property type="component" value="Unassembled WGS sequence"/>
</dbReference>
<feature type="chain" id="PRO_5011570919" description="YXWGXW repeat-containing protein" evidence="2">
    <location>
        <begin position="24"/>
        <end position="227"/>
    </location>
</feature>
<sequence length="227" mass="27290">MKKILFGAMLWILAMVVPMSAMADVDVHVSIPLPPPFLFSVPPPAVVIPGTYVYGFPDVQADIFFYNGWWWRPWEGRWYRSKNYNSGWAHYPRVPSFYGRVPQHWRHDYHAHHWKGHPWDYQPIPHDRIQNNWKRWEKNKHWERQNNWGVRDMKFQPPSPRVHAERFSPRHSREEIRAKHASSRQVEPSREGKAKSHEKHVKGNKHPQGDKHEGRHDRGEQQRSDRR</sequence>
<feature type="compositionally biased region" description="Basic and acidic residues" evidence="1">
    <location>
        <begin position="207"/>
        <end position="227"/>
    </location>
</feature>
<gene>
    <name evidence="3" type="ORF">SAMN04489760_101104</name>
</gene>
<dbReference type="STRING" id="43775.SAMN04489760_101104"/>
<dbReference type="RefSeq" id="WP_093881819.1">
    <property type="nucleotide sequence ID" value="NZ_FOBS01000001.1"/>
</dbReference>
<evidence type="ECO:0008006" key="5">
    <source>
        <dbReference type="Google" id="ProtNLM"/>
    </source>
</evidence>
<evidence type="ECO:0000256" key="1">
    <source>
        <dbReference type="SAM" id="MobiDB-lite"/>
    </source>
</evidence>
<feature type="signal peptide" evidence="2">
    <location>
        <begin position="1"/>
        <end position="23"/>
    </location>
</feature>
<accession>A0A1H7UC80</accession>
<keyword evidence="2" id="KW-0732">Signal</keyword>
<evidence type="ECO:0000313" key="4">
    <source>
        <dbReference type="Proteomes" id="UP000198744"/>
    </source>
</evidence>